<feature type="compositionally biased region" description="Basic and acidic residues" evidence="1">
    <location>
        <begin position="89"/>
        <end position="105"/>
    </location>
</feature>
<name>A0ABT7YX13_9ACTN</name>
<proteinExistence type="predicted"/>
<organism evidence="2 3">
    <name type="scientific">Glycomyces tritici</name>
    <dbReference type="NCBI Taxonomy" id="2665176"/>
    <lineage>
        <taxon>Bacteria</taxon>
        <taxon>Bacillati</taxon>
        <taxon>Actinomycetota</taxon>
        <taxon>Actinomycetes</taxon>
        <taxon>Glycomycetales</taxon>
        <taxon>Glycomycetaceae</taxon>
        <taxon>Glycomyces</taxon>
    </lineage>
</organism>
<dbReference type="Proteomes" id="UP001171902">
    <property type="component" value="Unassembled WGS sequence"/>
</dbReference>
<keyword evidence="3" id="KW-1185">Reference proteome</keyword>
<evidence type="ECO:0008006" key="4">
    <source>
        <dbReference type="Google" id="ProtNLM"/>
    </source>
</evidence>
<gene>
    <name evidence="2" type="ORF">QWI33_25915</name>
</gene>
<reference evidence="2" key="1">
    <citation type="submission" date="2023-06" db="EMBL/GenBank/DDBJ databases">
        <title>Gycomyces niveus sp.nov., a novel actinomycete isolated from soil in Shouguang.</title>
        <authorList>
            <person name="Yang X."/>
            <person name="Zhao J."/>
        </authorList>
    </citation>
    <scope>NUCLEOTIDE SEQUENCE</scope>
    <source>
        <strain evidence="2">NEAU C2</strain>
    </source>
</reference>
<evidence type="ECO:0000256" key="1">
    <source>
        <dbReference type="SAM" id="MobiDB-lite"/>
    </source>
</evidence>
<evidence type="ECO:0000313" key="2">
    <source>
        <dbReference type="EMBL" id="MDN3243185.1"/>
    </source>
</evidence>
<accession>A0ABT7YX13</accession>
<dbReference type="RefSeq" id="WP_289959744.1">
    <property type="nucleotide sequence ID" value="NZ_JAUEMJ010000011.1"/>
</dbReference>
<comment type="caution">
    <text evidence="2">The sequence shown here is derived from an EMBL/GenBank/DDBJ whole genome shotgun (WGS) entry which is preliminary data.</text>
</comment>
<evidence type="ECO:0000313" key="3">
    <source>
        <dbReference type="Proteomes" id="UP001171902"/>
    </source>
</evidence>
<sequence>MVEAVWPPISRTDLALAADRDGFAALFPILIRRLIAETAVGLEELEMPGEGGTAVGGFDGVVATSGATSRVPSGRSVWELSVQQSPGVKADDDYGKRKSGPHDADPSDFTYVQVSLRVWAKGPDWATDRAAEGRWKSVRAINLDSIHQWLESAPGTTVWLANQLGKPLHGVRSVADWFERNWLPSTEPALSPALVLAGREASANKLRTTLRSSTPYISVAGDVTSQHASVGALSPDEFTAFVASTIATSDAAHREAWFSRALVVSARESLPQVWQQTSPLLLVVPDAAMAAEIPYGLPHQLIVLAPLGNDADVSIGRVDSDAAASAFTAAGLPRDAAQRLGVLARESLPAVRRAIAKRPANMHPEWATQPDAMSRRLLLLGAWNGSDQDDRALLAEHLGCNYSDAEDRAAVLAEATIPALGRFDGRWYSLSAEDTWKLIRPTITPEDLNILAAMIEQVLQEPDPFLGMEAQDRITEQLTGSRRRYSDTLRRSLAQSLALLAIAPPPNHNGATFSRRLVWMLLTNANDDRTYQRWGALADVLDLLAEAAPEEFLEAVRRGLDGDNPLHSRMFEEAGPNAMFGSTPIYPTFMHTLELLARPAEHFDETVDVLFRLDALDPGRGNWANRPDRSLADIFSTWAPETTADIEQRMRALRRFAGQRPARAFELVLNLIPDGTQNQVVHRGPRFRSWEAPARLTRTEFDNNVLQLSDLLLEMLGTDFSRYDATTRKIGFLPPSQRQKFLERLIEQAPAQNDLERAQEWQALHDVYANHRDHAEAPWAMSAEELEPLKSALNALKPESVVARNAWLFASEVVYLGDGPAATDFAVHRVEVAHRRTEAITEILNEGGIASIAELARTTEFPYIVGVALASSTSQDDHDRAILGWTASPSPERVAASAYFARRLSQEGATLLDNLLEATHSADQQVVVLLAAGANAETWHRVNAHPLDVNRAYWQRFQGLGSTPGEIRAIAAGFLGVGRYAAVLDLLSVHRGTFETAEAAEFAAVACERMIAADVADPELQRLSSYDFEHLFELMYRHRAELGGSRALDLEWQLYPVLRFDAQAPSLHRTMAAEAGLFVQLVTLLGDHSASSKQRNQAFQVLRSWRLCPGVLEDGTMDRDLLRGWVEEAVAGLRDAGVLELGIERLGGILAHAPSDPDGMAPPRAVRDLLEDINDDDLDSGLSVGLFNKRGVVSRSIGSGGDSERELAAAFQAAAAGAGPWPRTRRVLQRLAGSYESFARDHDIRDEQFRRGLS</sequence>
<dbReference type="EMBL" id="JAUEMJ010000011">
    <property type="protein sequence ID" value="MDN3243185.1"/>
    <property type="molecule type" value="Genomic_DNA"/>
</dbReference>
<protein>
    <recommendedName>
        <fullName evidence="4">XRE family transcriptional regulator</fullName>
    </recommendedName>
</protein>
<feature type="region of interest" description="Disordered" evidence="1">
    <location>
        <begin position="86"/>
        <end position="106"/>
    </location>
</feature>